<sequence>GNTSQISIYMMIFWDNNIYPRAIVLGQIRIFRTCNWSLSFSHTLREENECADWLAKYSAQSDVNIKLWTSPPLQIVHALLADATGDLRQRPR</sequence>
<feature type="non-terminal residue" evidence="1">
    <location>
        <position position="1"/>
    </location>
</feature>
<evidence type="ECO:0000313" key="1">
    <source>
        <dbReference type="EMBL" id="PNX57406.1"/>
    </source>
</evidence>
<accession>A0A2K3JTS5</accession>
<evidence type="ECO:0008006" key="3">
    <source>
        <dbReference type="Google" id="ProtNLM"/>
    </source>
</evidence>
<gene>
    <name evidence="1" type="ORF">L195_g050384</name>
</gene>
<dbReference type="Proteomes" id="UP000236291">
    <property type="component" value="Unassembled WGS sequence"/>
</dbReference>
<proteinExistence type="predicted"/>
<dbReference type="EMBL" id="ASHM01076505">
    <property type="protein sequence ID" value="PNX57406.1"/>
    <property type="molecule type" value="Genomic_DNA"/>
</dbReference>
<dbReference type="PANTHER" id="PTHR34023">
    <property type="entry name" value="RNASE H DOMAIN-CONTAINING PROTEIN"/>
    <property type="match status" value="1"/>
</dbReference>
<dbReference type="PANTHER" id="PTHR34023:SF5">
    <property type="entry name" value="RNASE H TYPE-1 DOMAIN-CONTAINING PROTEIN"/>
    <property type="match status" value="1"/>
</dbReference>
<reference evidence="1 2" key="2">
    <citation type="journal article" date="2017" name="Front. Plant Sci.">
        <title>Gene Classification and Mining of Molecular Markers Useful in Red Clover (Trifolium pratense) Breeding.</title>
        <authorList>
            <person name="Istvanek J."/>
            <person name="Dluhosova J."/>
            <person name="Dluhos P."/>
            <person name="Patkova L."/>
            <person name="Nedelnik J."/>
            <person name="Repkova J."/>
        </authorList>
    </citation>
    <scope>NUCLEOTIDE SEQUENCE [LARGE SCALE GENOMIC DNA]</scope>
    <source>
        <strain evidence="2">cv. Tatra</strain>
        <tissue evidence="1">Young leaves</tissue>
    </source>
</reference>
<dbReference type="AlphaFoldDB" id="A0A2K3JTS5"/>
<comment type="caution">
    <text evidence="1">The sequence shown here is derived from an EMBL/GenBank/DDBJ whole genome shotgun (WGS) entry which is preliminary data.</text>
</comment>
<reference evidence="1 2" key="1">
    <citation type="journal article" date="2014" name="Am. J. Bot.">
        <title>Genome assembly and annotation for red clover (Trifolium pratense; Fabaceae).</title>
        <authorList>
            <person name="Istvanek J."/>
            <person name="Jaros M."/>
            <person name="Krenek A."/>
            <person name="Repkova J."/>
        </authorList>
    </citation>
    <scope>NUCLEOTIDE SEQUENCE [LARGE SCALE GENOMIC DNA]</scope>
    <source>
        <strain evidence="2">cv. Tatra</strain>
        <tissue evidence="1">Young leaves</tissue>
    </source>
</reference>
<organism evidence="1 2">
    <name type="scientific">Trifolium pratense</name>
    <name type="common">Red clover</name>
    <dbReference type="NCBI Taxonomy" id="57577"/>
    <lineage>
        <taxon>Eukaryota</taxon>
        <taxon>Viridiplantae</taxon>
        <taxon>Streptophyta</taxon>
        <taxon>Embryophyta</taxon>
        <taxon>Tracheophyta</taxon>
        <taxon>Spermatophyta</taxon>
        <taxon>Magnoliopsida</taxon>
        <taxon>eudicotyledons</taxon>
        <taxon>Gunneridae</taxon>
        <taxon>Pentapetalae</taxon>
        <taxon>rosids</taxon>
        <taxon>fabids</taxon>
        <taxon>Fabales</taxon>
        <taxon>Fabaceae</taxon>
        <taxon>Papilionoideae</taxon>
        <taxon>50 kb inversion clade</taxon>
        <taxon>NPAAA clade</taxon>
        <taxon>Hologalegina</taxon>
        <taxon>IRL clade</taxon>
        <taxon>Trifolieae</taxon>
        <taxon>Trifolium</taxon>
    </lineage>
</organism>
<protein>
    <recommendedName>
        <fullName evidence="3">RNase H type-1 domain-containing protein</fullName>
    </recommendedName>
</protein>
<name>A0A2K3JTS5_TRIPR</name>
<evidence type="ECO:0000313" key="2">
    <source>
        <dbReference type="Proteomes" id="UP000236291"/>
    </source>
</evidence>